<feature type="transmembrane region" description="Helical" evidence="6">
    <location>
        <begin position="77"/>
        <end position="98"/>
    </location>
</feature>
<dbReference type="Proteomes" id="UP000190744">
    <property type="component" value="Unassembled WGS sequence"/>
</dbReference>
<keyword evidence="2 6" id="KW-0812">Transmembrane</keyword>
<proteinExistence type="predicted"/>
<dbReference type="PANTHER" id="PTHR39608">
    <property type="entry name" value="INTEGRAL MEMBRANE PROTEIN (AFU_ORTHOLOGUE AFUA_5G08640)"/>
    <property type="match status" value="1"/>
</dbReference>
<sequence>MSSNPNLTDAQVRFFLLCDRVIQWLSTVIVLGINSYLVNVGPRGLFITYMEIVAVVSVVVFLPAFASPFLSTPFKDFVLFIDVIFSYLWLTAFIFSAVDYNKNNCHLNAPPGVACSKKWALEAFIFLTFIFTFFALFIEAFSLWAHRRNHLEGHSLGEKRNGSHPFNSSRVPAGDTEEQGINPTAEPRATAAVESV</sequence>
<evidence type="ECO:0000259" key="7">
    <source>
        <dbReference type="Pfam" id="PF01284"/>
    </source>
</evidence>
<protein>
    <recommendedName>
        <fullName evidence="7">MARVEL domain-containing protein</fullName>
    </recommendedName>
</protein>
<comment type="subcellular location">
    <subcellularLocation>
        <location evidence="1">Membrane</location>
        <topology evidence="1">Multi-pass membrane protein</topology>
    </subcellularLocation>
</comment>
<organism evidence="8 9">
    <name type="scientific">Penicillium brasilianum</name>
    <dbReference type="NCBI Taxonomy" id="104259"/>
    <lineage>
        <taxon>Eukaryota</taxon>
        <taxon>Fungi</taxon>
        <taxon>Dikarya</taxon>
        <taxon>Ascomycota</taxon>
        <taxon>Pezizomycotina</taxon>
        <taxon>Eurotiomycetes</taxon>
        <taxon>Eurotiomycetidae</taxon>
        <taxon>Eurotiales</taxon>
        <taxon>Aspergillaceae</taxon>
        <taxon>Penicillium</taxon>
    </lineage>
</organism>
<comment type="caution">
    <text evidence="8">The sequence shown here is derived from an EMBL/GenBank/DDBJ whole genome shotgun (WGS) entry which is preliminary data.</text>
</comment>
<evidence type="ECO:0000256" key="5">
    <source>
        <dbReference type="SAM" id="MobiDB-lite"/>
    </source>
</evidence>
<feature type="region of interest" description="Disordered" evidence="5">
    <location>
        <begin position="156"/>
        <end position="196"/>
    </location>
</feature>
<evidence type="ECO:0000313" key="9">
    <source>
        <dbReference type="Proteomes" id="UP000190744"/>
    </source>
</evidence>
<feature type="transmembrane region" description="Helical" evidence="6">
    <location>
        <begin position="44"/>
        <end position="65"/>
    </location>
</feature>
<keyword evidence="3 6" id="KW-1133">Transmembrane helix</keyword>
<reference evidence="9" key="1">
    <citation type="submission" date="2015-09" db="EMBL/GenBank/DDBJ databases">
        <authorList>
            <person name="Fill T.P."/>
            <person name="Baretta J.F."/>
            <person name="de Almeida L.G."/>
            <person name="Rocha M."/>
            <person name="de Souza D.H."/>
            <person name="Malavazi I."/>
            <person name="Cerdeira L.T."/>
            <person name="Hong H."/>
            <person name="Samborskyy M."/>
            <person name="de Vasconcelos A.T."/>
            <person name="Leadlay P."/>
            <person name="Rodrigues-Filho E."/>
        </authorList>
    </citation>
    <scope>NUCLEOTIDE SEQUENCE [LARGE SCALE GENOMIC DNA]</scope>
    <source>
        <strain evidence="9">LaBioMMi 136</strain>
    </source>
</reference>
<evidence type="ECO:0000256" key="4">
    <source>
        <dbReference type="ARBA" id="ARBA00023136"/>
    </source>
</evidence>
<dbReference type="InterPro" id="IPR008253">
    <property type="entry name" value="Marvel"/>
</dbReference>
<keyword evidence="4 6" id="KW-0472">Membrane</keyword>
<dbReference type="PANTHER" id="PTHR39608:SF2">
    <property type="entry name" value="MARVEL DOMAIN-CONTAINING PROTEIN"/>
    <property type="match status" value="1"/>
</dbReference>
<feature type="domain" description="MARVEL" evidence="7">
    <location>
        <begin position="19"/>
        <end position="137"/>
    </location>
</feature>
<dbReference type="AlphaFoldDB" id="A0A1S9RPJ0"/>
<gene>
    <name evidence="8" type="ORF">PEBR_17387</name>
</gene>
<accession>A0A1S9RPJ0</accession>
<feature type="transmembrane region" description="Helical" evidence="6">
    <location>
        <begin position="118"/>
        <end position="138"/>
    </location>
</feature>
<evidence type="ECO:0000256" key="1">
    <source>
        <dbReference type="ARBA" id="ARBA00004141"/>
    </source>
</evidence>
<evidence type="ECO:0000256" key="2">
    <source>
        <dbReference type="ARBA" id="ARBA00022692"/>
    </source>
</evidence>
<evidence type="ECO:0000256" key="3">
    <source>
        <dbReference type="ARBA" id="ARBA00022989"/>
    </source>
</evidence>
<dbReference type="GO" id="GO:0016020">
    <property type="term" value="C:membrane"/>
    <property type="evidence" value="ECO:0007669"/>
    <property type="project" value="UniProtKB-SubCell"/>
</dbReference>
<dbReference type="Pfam" id="PF01284">
    <property type="entry name" value="MARVEL"/>
    <property type="match status" value="1"/>
</dbReference>
<name>A0A1S9RPJ0_PENBI</name>
<feature type="transmembrane region" description="Helical" evidence="6">
    <location>
        <begin position="21"/>
        <end position="38"/>
    </location>
</feature>
<evidence type="ECO:0000256" key="6">
    <source>
        <dbReference type="SAM" id="Phobius"/>
    </source>
</evidence>
<dbReference type="EMBL" id="LJBN01000125">
    <property type="protein sequence ID" value="OOQ87415.1"/>
    <property type="molecule type" value="Genomic_DNA"/>
</dbReference>
<evidence type="ECO:0000313" key="8">
    <source>
        <dbReference type="EMBL" id="OOQ87415.1"/>
    </source>
</evidence>